<protein>
    <submittedName>
        <fullName evidence="1">Uncharacterized protein</fullName>
    </submittedName>
</protein>
<accession>A0ABM7WF63</accession>
<organism evidence="1 2">
    <name type="scientific">Raoultibacter timonensis</name>
    <dbReference type="NCBI Taxonomy" id="1907662"/>
    <lineage>
        <taxon>Bacteria</taxon>
        <taxon>Bacillati</taxon>
        <taxon>Actinomycetota</taxon>
        <taxon>Coriobacteriia</taxon>
        <taxon>Eggerthellales</taxon>
        <taxon>Eggerthellaceae</taxon>
        <taxon>Raoultibacter</taxon>
    </lineage>
</organism>
<name>A0ABM7WF63_9ACTN</name>
<sequence>MVARKLTVDDMLETLTALKGHGYGRSEVYVFTDEEGNDIRPLYEGMGPGICWSDTAEAYRIPVGCILIG</sequence>
<gene>
    <name evidence="1" type="ORF">CE91St30_02000</name>
</gene>
<dbReference type="Proteomes" id="UP001320544">
    <property type="component" value="Chromosome"/>
</dbReference>
<keyword evidence="2" id="KW-1185">Reference proteome</keyword>
<evidence type="ECO:0000313" key="2">
    <source>
        <dbReference type="Proteomes" id="UP001320544"/>
    </source>
</evidence>
<dbReference type="EMBL" id="AP025564">
    <property type="protein sequence ID" value="BDE94867.1"/>
    <property type="molecule type" value="Genomic_DNA"/>
</dbReference>
<reference evidence="1 2" key="1">
    <citation type="submission" date="2022-01" db="EMBL/GenBank/DDBJ databases">
        <title>Novel bile acid biosynthetic pathways are enriched in the microbiome of centenarians.</title>
        <authorList>
            <person name="Sato Y."/>
            <person name="Atarashi K."/>
            <person name="Plichta R.D."/>
            <person name="Arai Y."/>
            <person name="Sasajima S."/>
            <person name="Kearney M.S."/>
            <person name="Suda W."/>
            <person name="Takeshita K."/>
            <person name="Sasaki T."/>
            <person name="Okamoto S."/>
            <person name="Skelly N.A."/>
            <person name="Okamura Y."/>
            <person name="Vlamakis H."/>
            <person name="Li Y."/>
            <person name="Tanoue T."/>
            <person name="Takei H."/>
            <person name="Nittono H."/>
            <person name="Narushima S."/>
            <person name="Irie J."/>
            <person name="Itoh H."/>
            <person name="Moriya K."/>
            <person name="Sugiura Y."/>
            <person name="Suematsu M."/>
            <person name="Moritoki N."/>
            <person name="Shibata S."/>
            <person name="Littman R.D."/>
            <person name="Fischbach A.M."/>
            <person name="Uwamino Y."/>
            <person name="Inoue T."/>
            <person name="Honda A."/>
            <person name="Hattori M."/>
            <person name="Murai T."/>
            <person name="Xavier J.R."/>
            <person name="Hirose N."/>
            <person name="Honda K."/>
        </authorList>
    </citation>
    <scope>NUCLEOTIDE SEQUENCE [LARGE SCALE GENOMIC DNA]</scope>
    <source>
        <strain evidence="1 2">CE91-St30</strain>
    </source>
</reference>
<proteinExistence type="predicted"/>
<evidence type="ECO:0000313" key="1">
    <source>
        <dbReference type="EMBL" id="BDE94867.1"/>
    </source>
</evidence>
<dbReference type="RefSeq" id="WP_244411394.1">
    <property type="nucleotide sequence ID" value="NZ_AP025564.1"/>
</dbReference>